<feature type="signal peptide" evidence="3">
    <location>
        <begin position="1"/>
        <end position="18"/>
    </location>
</feature>
<dbReference type="PANTHER" id="PTHR43739:SF5">
    <property type="entry name" value="EXO-ALPHA-SIALIDASE"/>
    <property type="match status" value="1"/>
</dbReference>
<evidence type="ECO:0000313" key="5">
    <source>
        <dbReference type="EMBL" id="MCF1716444.1"/>
    </source>
</evidence>
<sequence>MRKLLLLTLALGAITGQAQTKKKAARATAAAPSATPVSLDERFRTVKFRNIGPFRGGRSVATCGVPGNDKTYYMGTTGGGLWKTTDAGISWQNISDGYFGTSSVGAVAVAESDPNVVYVGMGEHAPRGVMTSYGDGVYKSTDAGVTWKKIGLPESRQIAAIRIHPKNADLVYVAVQGALNGPSEERGIYRTDDGGTTWKKILYINSSTGCSDLSMDMTNPRILYAAMWEHHRLPWEVKSGGPGSGLYKSTDGGLTWNKLDQGIPAELGKMAIEVSRSNPSKVYALIESDTEKELGGLFVSEDGGASFNRVSKDHRLTTRAWYYIELAVNPQNENEVHVLGAEWVKSIDGGKSWSNFHTAHGDYHQLWFNPSNPSNFVMADDGGASISFNGGKSFSPLDNQPTAQLYRINVDNQFPYRIYAGQQDNTSLVIESRNLWGGNIGERNWFYSAGGESAFLAFDPDQPTYVMGGSYQGTIELLNQKISEGKGVMVVPLQYQSIMPKRMKYRFNWNAPIVWSKADGGSFYHAGNRLFKTSNLGKTWTVISPDLTRNDTTKMGKSGIPYTNEGAGGENYGTIAYVSISTDGQVIWTGSDDGFVHVSRDGGANWKNVTPAGLPECLVNSIEVSPHNPATVYIACTRYKMNDLSPMLYRSDDYGASWKRIDAGIPVGAFTRVVREDPVQKGLLFAGTETGLFVSWNNGDAWTKLQLGLPVTPVTDLKIHQGNLIAATMGRSFWILDDLFMVRYSTVLADTSSAKLFGVEKVYRVGGGSALNAPGSTDDPRPTTPSNEGVNAPTGAVFYYQLPAGIDSAVLTLEIRDGRGRLVRSYASKPDSTFVEYAGGPSPDPLLPKRAGLNRFVWNLRHATYPGVPTAYIEGSWDGHRAAPGKYEAVLKVGGTEQRHAFTIVADPRIEASQAEYEEQDEWLTKVEDGLRDIHGAVNKMRVAKKQVADLLQLIGDKPAYAELKQSASSLHARMEKWEEELIQNRSQSYDDIINFVNKLSADYFFLKGEMDTNIPFVTDGQKEQFKTLEATWKPLKTEYTSIVNTLPALNQLCRKLGIERVMMPLD</sequence>
<feature type="chain" id="PRO_5045129954" description="Sortilin N-terminal domain-containing protein" evidence="3">
    <location>
        <begin position="19"/>
        <end position="1067"/>
    </location>
</feature>
<organism evidence="5 6">
    <name type="scientific">Flavihumibacter fluminis</name>
    <dbReference type="NCBI Taxonomy" id="2909236"/>
    <lineage>
        <taxon>Bacteria</taxon>
        <taxon>Pseudomonadati</taxon>
        <taxon>Bacteroidota</taxon>
        <taxon>Chitinophagia</taxon>
        <taxon>Chitinophagales</taxon>
        <taxon>Chitinophagaceae</taxon>
        <taxon>Flavihumibacter</taxon>
    </lineage>
</organism>
<keyword evidence="6" id="KW-1185">Reference proteome</keyword>
<accession>A0ABS9BL68</accession>
<dbReference type="InterPro" id="IPR052025">
    <property type="entry name" value="Xyloglucanase_GH74"/>
</dbReference>
<dbReference type="CDD" id="cd15482">
    <property type="entry name" value="Sialidase_non-viral"/>
    <property type="match status" value="2"/>
</dbReference>
<protein>
    <recommendedName>
        <fullName evidence="4">Sortilin N-terminal domain-containing protein</fullName>
    </recommendedName>
</protein>
<proteinExistence type="predicted"/>
<dbReference type="Gene3D" id="2.130.10.10">
    <property type="entry name" value="YVTN repeat-like/Quinoprotein amine dehydrogenase"/>
    <property type="match status" value="4"/>
</dbReference>
<dbReference type="EMBL" id="JAKEVY010000004">
    <property type="protein sequence ID" value="MCF1716444.1"/>
    <property type="molecule type" value="Genomic_DNA"/>
</dbReference>
<reference evidence="5 6" key="1">
    <citation type="submission" date="2022-01" db="EMBL/GenBank/DDBJ databases">
        <title>Flavihumibacter sp. nov., isolated from sediment of a river.</title>
        <authorList>
            <person name="Liu H."/>
        </authorList>
    </citation>
    <scope>NUCLEOTIDE SEQUENCE [LARGE SCALE GENOMIC DNA]</scope>
    <source>
        <strain evidence="5 6">RY-1</strain>
    </source>
</reference>
<evidence type="ECO:0000259" key="4">
    <source>
        <dbReference type="Pfam" id="PF15902"/>
    </source>
</evidence>
<evidence type="ECO:0000256" key="1">
    <source>
        <dbReference type="ARBA" id="ARBA00022737"/>
    </source>
</evidence>
<evidence type="ECO:0000256" key="3">
    <source>
        <dbReference type="SAM" id="SignalP"/>
    </source>
</evidence>
<dbReference type="RefSeq" id="WP_234867650.1">
    <property type="nucleotide sequence ID" value="NZ_JAKEVY010000004.1"/>
</dbReference>
<dbReference type="PANTHER" id="PTHR43739">
    <property type="entry name" value="XYLOGLUCANASE (EUROFUNG)"/>
    <property type="match status" value="1"/>
</dbReference>
<feature type="domain" description="Sortilin N-terminal" evidence="4">
    <location>
        <begin position="137"/>
        <end position="263"/>
    </location>
</feature>
<dbReference type="SUPFAM" id="SSF110296">
    <property type="entry name" value="Oligoxyloglucan reducing end-specific cellobiohydrolase"/>
    <property type="match status" value="2"/>
</dbReference>
<evidence type="ECO:0000256" key="2">
    <source>
        <dbReference type="SAM" id="MobiDB-lite"/>
    </source>
</evidence>
<name>A0ABS9BL68_9BACT</name>
<keyword evidence="1" id="KW-0677">Repeat</keyword>
<comment type="caution">
    <text evidence="5">The sequence shown here is derived from an EMBL/GenBank/DDBJ whole genome shotgun (WGS) entry which is preliminary data.</text>
</comment>
<dbReference type="InterPro" id="IPR031778">
    <property type="entry name" value="Sortilin_N"/>
</dbReference>
<dbReference type="InterPro" id="IPR015943">
    <property type="entry name" value="WD40/YVTN_repeat-like_dom_sf"/>
</dbReference>
<dbReference type="Pfam" id="PF15902">
    <property type="entry name" value="Sortilin-Vps10"/>
    <property type="match status" value="1"/>
</dbReference>
<gene>
    <name evidence="5" type="ORF">L0U88_17520</name>
</gene>
<keyword evidence="3" id="KW-0732">Signal</keyword>
<evidence type="ECO:0000313" key="6">
    <source>
        <dbReference type="Proteomes" id="UP001200145"/>
    </source>
</evidence>
<dbReference type="Proteomes" id="UP001200145">
    <property type="component" value="Unassembled WGS sequence"/>
</dbReference>
<feature type="region of interest" description="Disordered" evidence="2">
    <location>
        <begin position="770"/>
        <end position="790"/>
    </location>
</feature>